<dbReference type="PANTHER" id="PTHR43391:SF14">
    <property type="entry name" value="DEHYDROGENASE_REDUCTASE SDR FAMILY PROTEIN 7-LIKE"/>
    <property type="match status" value="1"/>
</dbReference>
<dbReference type="PROSITE" id="PS00061">
    <property type="entry name" value="ADH_SHORT"/>
    <property type="match status" value="1"/>
</dbReference>
<evidence type="ECO:0000313" key="7">
    <source>
        <dbReference type="Proteomes" id="UP001165586"/>
    </source>
</evidence>
<dbReference type="Proteomes" id="UP001165586">
    <property type="component" value="Unassembled WGS sequence"/>
</dbReference>
<keyword evidence="2" id="KW-0521">NADP</keyword>
<dbReference type="SMART" id="SM00822">
    <property type="entry name" value="PKS_KR"/>
    <property type="match status" value="1"/>
</dbReference>
<proteinExistence type="inferred from homology"/>
<evidence type="ECO:0000256" key="2">
    <source>
        <dbReference type="ARBA" id="ARBA00022857"/>
    </source>
</evidence>
<dbReference type="EMBL" id="JANLCJ010000004">
    <property type="protein sequence ID" value="MCS5734714.1"/>
    <property type="molecule type" value="Genomic_DNA"/>
</dbReference>
<reference evidence="6" key="1">
    <citation type="submission" date="2022-08" db="EMBL/GenBank/DDBJ databases">
        <authorList>
            <person name="Deng Y."/>
            <person name="Han X.-F."/>
            <person name="Zhang Y.-Q."/>
        </authorList>
    </citation>
    <scope>NUCLEOTIDE SEQUENCE</scope>
    <source>
        <strain evidence="6">CPCC 203386</strain>
    </source>
</reference>
<name>A0ABT2H453_9MICO</name>
<dbReference type="Pfam" id="PF00106">
    <property type="entry name" value="adh_short"/>
    <property type="match status" value="1"/>
</dbReference>
<dbReference type="PRINTS" id="PR00081">
    <property type="entry name" value="GDHRDH"/>
</dbReference>
<evidence type="ECO:0000256" key="3">
    <source>
        <dbReference type="ARBA" id="ARBA00023002"/>
    </source>
</evidence>
<dbReference type="RefSeq" id="WP_259539581.1">
    <property type="nucleotide sequence ID" value="NZ_JANLCJ010000004.1"/>
</dbReference>
<dbReference type="InterPro" id="IPR036291">
    <property type="entry name" value="NAD(P)-bd_dom_sf"/>
</dbReference>
<keyword evidence="3" id="KW-0560">Oxidoreductase</keyword>
<comment type="similarity">
    <text evidence="1 4">Belongs to the short-chain dehydrogenases/reductases (SDR) family.</text>
</comment>
<dbReference type="InterPro" id="IPR020904">
    <property type="entry name" value="Sc_DH/Rdtase_CS"/>
</dbReference>
<evidence type="ECO:0000256" key="1">
    <source>
        <dbReference type="ARBA" id="ARBA00006484"/>
    </source>
</evidence>
<organism evidence="6 7">
    <name type="scientific">Herbiconiux daphne</name>
    <dbReference type="NCBI Taxonomy" id="2970914"/>
    <lineage>
        <taxon>Bacteria</taxon>
        <taxon>Bacillati</taxon>
        <taxon>Actinomycetota</taxon>
        <taxon>Actinomycetes</taxon>
        <taxon>Micrococcales</taxon>
        <taxon>Microbacteriaceae</taxon>
        <taxon>Herbiconiux</taxon>
    </lineage>
</organism>
<keyword evidence="7" id="KW-1185">Reference proteome</keyword>
<dbReference type="PANTHER" id="PTHR43391">
    <property type="entry name" value="RETINOL DEHYDROGENASE-RELATED"/>
    <property type="match status" value="1"/>
</dbReference>
<evidence type="ECO:0000259" key="5">
    <source>
        <dbReference type="SMART" id="SM00822"/>
    </source>
</evidence>
<dbReference type="Gene3D" id="3.40.50.720">
    <property type="entry name" value="NAD(P)-binding Rossmann-like Domain"/>
    <property type="match status" value="1"/>
</dbReference>
<evidence type="ECO:0000256" key="4">
    <source>
        <dbReference type="RuleBase" id="RU000363"/>
    </source>
</evidence>
<dbReference type="PRINTS" id="PR00080">
    <property type="entry name" value="SDRFAMILY"/>
</dbReference>
<dbReference type="InterPro" id="IPR002347">
    <property type="entry name" value="SDR_fam"/>
</dbReference>
<protein>
    <submittedName>
        <fullName evidence="6">SDR family NAD(P)-dependent oxidoreductase</fullName>
    </submittedName>
</protein>
<feature type="domain" description="Ketoreductase" evidence="5">
    <location>
        <begin position="14"/>
        <end position="194"/>
    </location>
</feature>
<gene>
    <name evidence="6" type="ORF">N1032_13300</name>
</gene>
<dbReference type="InterPro" id="IPR057326">
    <property type="entry name" value="KR_dom"/>
</dbReference>
<accession>A0ABT2H453</accession>
<dbReference type="SUPFAM" id="SSF51735">
    <property type="entry name" value="NAD(P)-binding Rossmann-fold domains"/>
    <property type="match status" value="1"/>
</dbReference>
<sequence length="251" mass="26249">MNTTPTHTSTLTGKVALITGASSGIGEAIALTLSQAGALVAVGARRTERLAGLTERMPGETLVLHLDVTDAESVRAAVDATVERFGRLDVLVNNAGVMLSGPVAGADPAEWKTMIDTNLLGTMYATHAALPHLLQSKGTIVQTSSTSGRVASAAGAVYSASKFGVNAFSEGLRQEVTAEGVRVVVIEPGFVATELASHTTNADMRALAQQLHESMRALQPDDIARAVLYAVSQPEHVSVNELLIRPTDQVR</sequence>
<comment type="caution">
    <text evidence="6">The sequence shown here is derived from an EMBL/GenBank/DDBJ whole genome shotgun (WGS) entry which is preliminary data.</text>
</comment>
<evidence type="ECO:0000313" key="6">
    <source>
        <dbReference type="EMBL" id="MCS5734714.1"/>
    </source>
</evidence>